<sequence>MIIDLTVENFLSIKDEQLFSLHADKNLNHLSDNLAYLDTKFATVKSVAIIGGNASGKTNLLFAIRSIRYIVGNTHKFDKDDVINCYDPYLLSDDTKNAPTKLSIEFWVKKVRYQYTIHFDKQNIYFESLYYFITSKSSKIFERTSPDNWKENEGITFGARYKGGRKQFAYYPNMSYLSVAGSNPESPEMLKTVYDFFRENVIFGSESSVVDWEKDEQASLAMKTLMHSVDLGIEDFRFEDVELSEKQLEMIDSVPAQVRDHFLQSISKEVIFSHMHENGTAIEIENTLESKGTMRLFSNFPIVMSALKNGNILIIDEIESSYHAHVVELLIKIFQDPEININNAQLIFSTHAFQIIKSNFMRKDQVWLAEKNNGATNYSSLEQYDSTLRDNSPFDKWYDEGRLGGIPSIDYHSISEVLKAIVSGGEYAAE</sequence>
<dbReference type="PANTHER" id="PTHR40396:SF1">
    <property type="entry name" value="ATPASE AAA-TYPE CORE DOMAIN-CONTAINING PROTEIN"/>
    <property type="match status" value="1"/>
</dbReference>
<name>A0A8J6IV07_9ALTE</name>
<keyword evidence="2" id="KW-0067">ATP-binding</keyword>
<reference evidence="2" key="1">
    <citation type="journal article" date="2018" name="Int. J. Syst. Evol. Microbiol.">
        <title>Neptunicella marina gen. nov., sp. nov., isolated from surface seawater.</title>
        <authorList>
            <person name="Liu X."/>
            <person name="Lai Q."/>
            <person name="Du Y."/>
            <person name="Zhang X."/>
            <person name="Liu Z."/>
            <person name="Sun F."/>
            <person name="Shao Z."/>
        </authorList>
    </citation>
    <scope>NUCLEOTIDE SEQUENCE</scope>
    <source>
        <strain evidence="2">S27-2</strain>
    </source>
</reference>
<evidence type="ECO:0000313" key="3">
    <source>
        <dbReference type="Proteomes" id="UP000601768"/>
    </source>
</evidence>
<dbReference type="EMBL" id="JACNEP010000014">
    <property type="protein sequence ID" value="MBC3767206.1"/>
    <property type="molecule type" value="Genomic_DNA"/>
</dbReference>
<dbReference type="GO" id="GO:0016887">
    <property type="term" value="F:ATP hydrolysis activity"/>
    <property type="evidence" value="ECO:0007669"/>
    <property type="project" value="InterPro"/>
</dbReference>
<gene>
    <name evidence="2" type="ORF">H8B19_15100</name>
</gene>
<dbReference type="InterPro" id="IPR003959">
    <property type="entry name" value="ATPase_AAA_core"/>
</dbReference>
<dbReference type="RefSeq" id="WP_186507720.1">
    <property type="nucleotide sequence ID" value="NZ_JACNEP010000014.1"/>
</dbReference>
<dbReference type="Gene3D" id="3.40.50.300">
    <property type="entry name" value="P-loop containing nucleotide triphosphate hydrolases"/>
    <property type="match status" value="1"/>
</dbReference>
<dbReference type="PANTHER" id="PTHR40396">
    <property type="entry name" value="ATPASE-LIKE PROTEIN"/>
    <property type="match status" value="1"/>
</dbReference>
<dbReference type="GO" id="GO:0005524">
    <property type="term" value="F:ATP binding"/>
    <property type="evidence" value="ECO:0007669"/>
    <property type="project" value="UniProtKB-KW"/>
</dbReference>
<accession>A0A8J6IV07</accession>
<dbReference type="Pfam" id="PF13304">
    <property type="entry name" value="AAA_21"/>
    <property type="match status" value="1"/>
</dbReference>
<protein>
    <submittedName>
        <fullName evidence="2">ATP-binding protein</fullName>
    </submittedName>
</protein>
<dbReference type="SUPFAM" id="SSF52540">
    <property type="entry name" value="P-loop containing nucleoside triphosphate hydrolases"/>
    <property type="match status" value="1"/>
</dbReference>
<evidence type="ECO:0000259" key="1">
    <source>
        <dbReference type="Pfam" id="PF13304"/>
    </source>
</evidence>
<proteinExistence type="predicted"/>
<dbReference type="Proteomes" id="UP000601768">
    <property type="component" value="Unassembled WGS sequence"/>
</dbReference>
<comment type="caution">
    <text evidence="2">The sequence shown here is derived from an EMBL/GenBank/DDBJ whole genome shotgun (WGS) entry which is preliminary data.</text>
</comment>
<organism evidence="2 3">
    <name type="scientific">Neptunicella marina</name>
    <dbReference type="NCBI Taxonomy" id="2125989"/>
    <lineage>
        <taxon>Bacteria</taxon>
        <taxon>Pseudomonadati</taxon>
        <taxon>Pseudomonadota</taxon>
        <taxon>Gammaproteobacteria</taxon>
        <taxon>Alteromonadales</taxon>
        <taxon>Alteromonadaceae</taxon>
        <taxon>Neptunicella</taxon>
    </lineage>
</organism>
<dbReference type="InterPro" id="IPR027417">
    <property type="entry name" value="P-loop_NTPase"/>
</dbReference>
<keyword evidence="3" id="KW-1185">Reference proteome</keyword>
<feature type="domain" description="ATPase AAA-type core" evidence="1">
    <location>
        <begin position="47"/>
        <end position="351"/>
    </location>
</feature>
<keyword evidence="2" id="KW-0547">Nucleotide-binding</keyword>
<evidence type="ECO:0000313" key="2">
    <source>
        <dbReference type="EMBL" id="MBC3767206.1"/>
    </source>
</evidence>
<reference evidence="2" key="2">
    <citation type="submission" date="2020-08" db="EMBL/GenBank/DDBJ databases">
        <authorList>
            <person name="Lai Q."/>
        </authorList>
    </citation>
    <scope>NUCLEOTIDE SEQUENCE</scope>
    <source>
        <strain evidence="2">S27-2</strain>
    </source>
</reference>
<dbReference type="AlphaFoldDB" id="A0A8J6IV07"/>